<sequence length="1728" mass="190672">MATLAEHPAVVPQSINGVYEPDMDSFLNLDQFTYTSAEPSRAKAALPSQPSVAGTDFSGATDMRSASFASSSQSPIAFQAPSHQYDEHKQQTGLPPGGLAHAMTFNNHVNGMGFGAGNQGFAMNGDMFAGSQMKREDASLDFNTVPTRNPSDMDLESDNMGAVPGYFFSPNANKSQYIDPNALGGQEAPMGPSTQVGRMYPGMHQQQAAMAKAAQQQKQQEFIRQQQIQQHQRRMEEHAQQNGTPQPQAPRVPNPVVEERISRLLQQMRQNAMGSPDGSPSPSMPQMAKAKKEEQDMDEDERLLASEEGKKLSSKERRQLRNKVSARAFRSRRKEYIGQLESEVAARTNEAHNLRMQNRSLYEENNRLTDLAHMLLSSPQFSSFMDDMNANGGLPSSNQSQAQPQQQPQQPQPQHQQAIAQPHMQANVAKDPPSHAHQEFQMQQTPQVGMGMVPNQGMDVPAMGFNAGWNSGIEMNYGNTPVFAVTEVPQGPVLDAEVLSGKSSSFTGSFLPETSKNEVPALELPTMAEEQSDFGVENSEVEIDESDPAFALFVESPATNESSGEQFEGVSFEKVSAFELVVENESQNKVNRLACLCDSMEAAFQPPRLPYPHHHSQNNYIVYDPSSYKLSGFDPPSTPPTGAHPMKFHYQVVTTPTADTPGTTLVLHFPDKRYFFGQLSEGTQRACTERGVKLTSLTDIFISGRTEWANNGGLIGMILTQADGLISANTALENAAREKQANRAPDQTQPKKDTKHGEPYGVQDGQLVPQKGHLTIHGGRNITHTLATARRFVFRKGMPVYTREYDGESMAKQASAAVESGDPFEKPTFSDSNIKVWAMPVSPSPSREAKVPSRSRTQSPRKRSLDEFQERNAPEESLDQQTKDQLMRQSVVSDMFNSSWRMDALIETRLADVKMPAAMFIRNTETKQLEQYTGPAPGSTEPLPDIKVLVRQPWPGASVEKLPPTTRNEEALSYIVRSHDIRGKFDPKKAQELKVRKGPDFARLTKGDSVESEDGKTITPDMVLGPTRLGKGVAVIDLPAPEYVENLVNRPEWKSPAVMTEMGAFVWILGPGVGEHPKLREFVASMPHCKHTVSGTDYCPNYLALNSVAGSSIRLARLKGSGYSVPVHDNVTLPQPGTLTAGSNITKEAIKTSPFEPVDPGLIIDIEPKFEFNRTDVVPRLNAHDTVDRIPFAVEQRMSAIRKRVQKPQFKEKLESLRQGLPGGDAEIITLGTGSSSPSKYRNVSSTLVHVPGYGYYLLDCGECTLGQLKRVYEPEQLREVLQNLRMIWISHLHADHHLGTVSLIRAWYHENYGTGASPSQTVENDMAKILQEKRLAVVSEEMMIGWLEEYAAVENYGFDKLVPLSANPYFRDGKIQTQFTYHHCRGDGTYPGHEKDGSKPTSTPLRFDDNSSPLTALLRSATGLSDLLTTRVSHCRGAMAVALVFSNGFKISFSGDCRPSEGFATIGHGSTVMIHEATFQNDMAVSAIAKRHSTTAEALEVGRKMEARNILLTHFSQRYQKVAHIDQRPESGPSKRGPETVKVPAYQQQPDIPVDEAEDATPPSKDEIKIPTASLQSKPRVPTTAAFDYMRIRVRDFPIAEAFAPALEKLFEKLERASAEESTKNRQEKNEELQAQKVKKHGKHFAARKPVAAPAPAPANPEAMDVDKKESSPKKQTASIWSASESESGWNTSGSDSEGDRAVQRRHAARKQTGSPRRASPRNKSKQ</sequence>
<dbReference type="InterPro" id="IPR004827">
    <property type="entry name" value="bZIP"/>
</dbReference>
<feature type="region of interest" description="Disordered" evidence="11">
    <location>
        <begin position="1620"/>
        <end position="1728"/>
    </location>
</feature>
<evidence type="ECO:0000256" key="3">
    <source>
        <dbReference type="ARBA" id="ARBA00007823"/>
    </source>
</evidence>
<evidence type="ECO:0000256" key="5">
    <source>
        <dbReference type="ARBA" id="ARBA00022694"/>
    </source>
</evidence>
<feature type="region of interest" description="Disordered" evidence="11">
    <location>
        <begin position="1525"/>
        <end position="1581"/>
    </location>
</feature>
<comment type="catalytic activity">
    <reaction evidence="1">
        <text>Endonucleolytic cleavage of RNA, removing extra 3' nucleotides from tRNA precursor, generating 3' termini of tRNAs. A 3'-hydroxy group is left at the tRNA terminus and a 5'-phosphoryl group is left at the trailer molecule.</text>
        <dbReference type="EC" id="3.1.26.11"/>
    </reaction>
</comment>
<dbReference type="PROSITE" id="PS50217">
    <property type="entry name" value="BZIP"/>
    <property type="match status" value="1"/>
</dbReference>
<dbReference type="CDD" id="cd07718">
    <property type="entry name" value="RNaseZ_ELAC1_ELAC2-C-term-like_MBL-fold"/>
    <property type="match status" value="1"/>
</dbReference>
<dbReference type="SMART" id="SM00338">
    <property type="entry name" value="BRLZ"/>
    <property type="match status" value="1"/>
</dbReference>
<keyword evidence="6" id="KW-0540">Nuclease</keyword>
<dbReference type="GO" id="GO:0003700">
    <property type="term" value="F:DNA-binding transcription factor activity"/>
    <property type="evidence" value="ECO:0007669"/>
    <property type="project" value="InterPro"/>
</dbReference>
<evidence type="ECO:0000256" key="1">
    <source>
        <dbReference type="ARBA" id="ARBA00000402"/>
    </source>
</evidence>
<dbReference type="OrthoDB" id="527344at2759"/>
<feature type="region of interest" description="Disordered" evidence="11">
    <location>
        <begin position="736"/>
        <end position="766"/>
    </location>
</feature>
<comment type="similarity">
    <text evidence="3">Belongs to the RNase Z family.</text>
</comment>
<dbReference type="GO" id="GO:1990180">
    <property type="term" value="P:mitochondrial tRNA 3'-end processing"/>
    <property type="evidence" value="ECO:0007669"/>
    <property type="project" value="TreeGrafter"/>
</dbReference>
<keyword evidence="7" id="KW-0479">Metal-binding</keyword>
<evidence type="ECO:0000256" key="8">
    <source>
        <dbReference type="ARBA" id="ARBA00022759"/>
    </source>
</evidence>
<evidence type="ECO:0000256" key="9">
    <source>
        <dbReference type="ARBA" id="ARBA00022801"/>
    </source>
</evidence>
<feature type="compositionally biased region" description="Basic and acidic residues" evidence="11">
    <location>
        <begin position="749"/>
        <end position="758"/>
    </location>
</feature>
<feature type="compositionally biased region" description="Basic and acidic residues" evidence="11">
    <location>
        <begin position="1620"/>
        <end position="1635"/>
    </location>
</feature>
<reference evidence="14" key="1">
    <citation type="journal article" date="2017" name="Genome Biol.">
        <title>Comparative genomics reveals high biological diversity and specific adaptations in the industrially and medically important fungal genus Aspergillus.</title>
        <authorList>
            <person name="de Vries R.P."/>
            <person name="Riley R."/>
            <person name="Wiebenga A."/>
            <person name="Aguilar-Osorio G."/>
            <person name="Amillis S."/>
            <person name="Uchima C.A."/>
            <person name="Anderluh G."/>
            <person name="Asadollahi M."/>
            <person name="Askin M."/>
            <person name="Barry K."/>
            <person name="Battaglia E."/>
            <person name="Bayram O."/>
            <person name="Benocci T."/>
            <person name="Braus-Stromeyer S.A."/>
            <person name="Caldana C."/>
            <person name="Canovas D."/>
            <person name="Cerqueira G.C."/>
            <person name="Chen F."/>
            <person name="Chen W."/>
            <person name="Choi C."/>
            <person name="Clum A."/>
            <person name="Dos Santos R.A."/>
            <person name="Damasio A.R."/>
            <person name="Diallinas G."/>
            <person name="Emri T."/>
            <person name="Fekete E."/>
            <person name="Flipphi M."/>
            <person name="Freyberg S."/>
            <person name="Gallo A."/>
            <person name="Gournas C."/>
            <person name="Habgood R."/>
            <person name="Hainaut M."/>
            <person name="Harispe M.L."/>
            <person name="Henrissat B."/>
            <person name="Hilden K.S."/>
            <person name="Hope R."/>
            <person name="Hossain A."/>
            <person name="Karabika E."/>
            <person name="Karaffa L."/>
            <person name="Karanyi Z."/>
            <person name="Krasevec N."/>
            <person name="Kuo A."/>
            <person name="Kusch H."/>
            <person name="LaButti K."/>
            <person name="Lagendijk E.L."/>
            <person name="Lapidus A."/>
            <person name="Levasseur A."/>
            <person name="Lindquist E."/>
            <person name="Lipzen A."/>
            <person name="Logrieco A.F."/>
            <person name="MacCabe A."/>
            <person name="Maekelae M.R."/>
            <person name="Malavazi I."/>
            <person name="Melin P."/>
            <person name="Meyer V."/>
            <person name="Mielnichuk N."/>
            <person name="Miskei M."/>
            <person name="Molnar A.P."/>
            <person name="Mule G."/>
            <person name="Ngan C.Y."/>
            <person name="Orejas M."/>
            <person name="Orosz E."/>
            <person name="Ouedraogo J.P."/>
            <person name="Overkamp K.M."/>
            <person name="Park H.-S."/>
            <person name="Perrone G."/>
            <person name="Piumi F."/>
            <person name="Punt P.J."/>
            <person name="Ram A.F."/>
            <person name="Ramon A."/>
            <person name="Rauscher S."/>
            <person name="Record E."/>
            <person name="Riano-Pachon D.M."/>
            <person name="Robert V."/>
            <person name="Roehrig J."/>
            <person name="Ruller R."/>
            <person name="Salamov A."/>
            <person name="Salih N.S."/>
            <person name="Samson R.A."/>
            <person name="Sandor E."/>
            <person name="Sanguinetti M."/>
            <person name="Schuetze T."/>
            <person name="Sepcic K."/>
            <person name="Shelest E."/>
            <person name="Sherlock G."/>
            <person name="Sophianopoulou V."/>
            <person name="Squina F.M."/>
            <person name="Sun H."/>
            <person name="Susca A."/>
            <person name="Todd R.B."/>
            <person name="Tsang A."/>
            <person name="Unkles S.E."/>
            <person name="van de Wiele N."/>
            <person name="van Rossen-Uffink D."/>
            <person name="Oliveira J.V."/>
            <person name="Vesth T.C."/>
            <person name="Visser J."/>
            <person name="Yu J.-H."/>
            <person name="Zhou M."/>
            <person name="Andersen M.R."/>
            <person name="Archer D.B."/>
            <person name="Baker S.E."/>
            <person name="Benoit I."/>
            <person name="Brakhage A.A."/>
            <person name="Braus G.H."/>
            <person name="Fischer R."/>
            <person name="Frisvad J.C."/>
            <person name="Goldman G.H."/>
            <person name="Houbraken J."/>
            <person name="Oakley B."/>
            <person name="Pocsi I."/>
            <person name="Scazzocchio C."/>
            <person name="Seiboth B."/>
            <person name="vanKuyk P.A."/>
            <person name="Wortman J."/>
            <person name="Dyer P.S."/>
            <person name="Grigoriev I.V."/>
        </authorList>
    </citation>
    <scope>NUCLEOTIDE SEQUENCE [LARGE SCALE GENOMIC DNA]</scope>
    <source>
        <strain evidence="14">DTO 134E9</strain>
    </source>
</reference>
<evidence type="ECO:0000256" key="4">
    <source>
        <dbReference type="ARBA" id="ARBA00012477"/>
    </source>
</evidence>
<keyword evidence="5" id="KW-0819">tRNA processing</keyword>
<name>A0A1L9RIQ6_ASPWE</name>
<gene>
    <name evidence="13" type="ORF">ASPWEDRAFT_111904</name>
</gene>
<feature type="compositionally biased region" description="Basic and acidic residues" evidence="11">
    <location>
        <begin position="863"/>
        <end position="874"/>
    </location>
</feature>
<dbReference type="Gene3D" id="1.20.5.170">
    <property type="match status" value="1"/>
</dbReference>
<feature type="domain" description="BZIP" evidence="12">
    <location>
        <begin position="312"/>
        <end position="375"/>
    </location>
</feature>
<dbReference type="InterPro" id="IPR027794">
    <property type="entry name" value="tRNase_Z_dom"/>
</dbReference>
<comment type="cofactor">
    <cofactor evidence="2">
        <name>Zn(2+)</name>
        <dbReference type="ChEBI" id="CHEBI:29105"/>
    </cofactor>
</comment>
<evidence type="ECO:0000256" key="10">
    <source>
        <dbReference type="ARBA" id="ARBA00022833"/>
    </source>
</evidence>
<dbReference type="GeneID" id="63744130"/>
<feature type="region of interest" description="Disordered" evidence="11">
    <location>
        <begin position="40"/>
        <end position="59"/>
    </location>
</feature>
<keyword evidence="10" id="KW-0862">Zinc</keyword>
<dbReference type="CDD" id="cd14810">
    <property type="entry name" value="bZIP_u1"/>
    <property type="match status" value="1"/>
</dbReference>
<feature type="compositionally biased region" description="Basic and acidic residues" evidence="11">
    <location>
        <begin position="302"/>
        <end position="319"/>
    </location>
</feature>
<feature type="compositionally biased region" description="Polar residues" evidence="11">
    <location>
        <begin position="1675"/>
        <end position="1697"/>
    </location>
</feature>
<dbReference type="GO" id="GO:0046872">
    <property type="term" value="F:metal ion binding"/>
    <property type="evidence" value="ECO:0007669"/>
    <property type="project" value="UniProtKB-KW"/>
</dbReference>
<feature type="compositionally biased region" description="Low complexity" evidence="11">
    <location>
        <begin position="214"/>
        <end position="230"/>
    </location>
</feature>
<evidence type="ECO:0000256" key="2">
    <source>
        <dbReference type="ARBA" id="ARBA00001947"/>
    </source>
</evidence>
<dbReference type="VEuPathDB" id="FungiDB:ASPWEDRAFT_111904"/>
<evidence type="ECO:0000313" key="14">
    <source>
        <dbReference type="Proteomes" id="UP000184383"/>
    </source>
</evidence>
<dbReference type="SUPFAM" id="SSF56281">
    <property type="entry name" value="Metallo-hydrolase/oxidoreductase"/>
    <property type="match status" value="2"/>
</dbReference>
<feature type="compositionally biased region" description="Basic residues" evidence="11">
    <location>
        <begin position="1638"/>
        <end position="1648"/>
    </location>
</feature>
<dbReference type="Pfam" id="PF00170">
    <property type="entry name" value="bZIP_1"/>
    <property type="match status" value="1"/>
</dbReference>
<dbReference type="GO" id="GO:0005739">
    <property type="term" value="C:mitochondrion"/>
    <property type="evidence" value="ECO:0007669"/>
    <property type="project" value="TreeGrafter"/>
</dbReference>
<dbReference type="EMBL" id="KV878212">
    <property type="protein sequence ID" value="OJJ34805.1"/>
    <property type="molecule type" value="Genomic_DNA"/>
</dbReference>
<keyword evidence="8" id="KW-0255">Endonuclease</keyword>
<protein>
    <recommendedName>
        <fullName evidence="4">ribonuclease Z</fullName>
        <ecNumber evidence="4">3.1.26.11</ecNumber>
    </recommendedName>
</protein>
<evidence type="ECO:0000256" key="7">
    <source>
        <dbReference type="ARBA" id="ARBA00022723"/>
    </source>
</evidence>
<feature type="region of interest" description="Disordered" evidence="11">
    <location>
        <begin position="271"/>
        <end position="326"/>
    </location>
</feature>
<feature type="region of interest" description="Disordered" evidence="11">
    <location>
        <begin position="214"/>
        <end position="253"/>
    </location>
</feature>
<feature type="compositionally biased region" description="Low complexity" evidence="11">
    <location>
        <begin position="399"/>
        <end position="426"/>
    </location>
</feature>
<accession>A0A1L9RIQ6</accession>
<keyword evidence="14" id="KW-1185">Reference proteome</keyword>
<dbReference type="InterPro" id="IPR046347">
    <property type="entry name" value="bZIP_sf"/>
</dbReference>
<dbReference type="PANTHER" id="PTHR12553:SF49">
    <property type="entry name" value="ZINC PHOSPHODIESTERASE ELAC PROTEIN 2"/>
    <property type="match status" value="1"/>
</dbReference>
<dbReference type="FunFam" id="1.20.5.170:FF:000031">
    <property type="entry name" value="BZIP transcription factor (MeaB)"/>
    <property type="match status" value="1"/>
</dbReference>
<feature type="region of interest" description="Disordered" evidence="11">
    <location>
        <begin position="382"/>
        <end position="439"/>
    </location>
</feature>
<evidence type="ECO:0000256" key="6">
    <source>
        <dbReference type="ARBA" id="ARBA00022722"/>
    </source>
</evidence>
<dbReference type="Pfam" id="PF13691">
    <property type="entry name" value="Lactamase_B_4"/>
    <property type="match status" value="1"/>
</dbReference>
<dbReference type="PANTHER" id="PTHR12553">
    <property type="entry name" value="ZINC PHOSPHODIESTERASE ELAC PROTEIN 2"/>
    <property type="match status" value="1"/>
</dbReference>
<proteinExistence type="inferred from homology"/>
<dbReference type="STRING" id="1073089.A0A1L9RIQ6"/>
<organism evidence="13 14">
    <name type="scientific">Aspergillus wentii DTO 134E9</name>
    <dbReference type="NCBI Taxonomy" id="1073089"/>
    <lineage>
        <taxon>Eukaryota</taxon>
        <taxon>Fungi</taxon>
        <taxon>Dikarya</taxon>
        <taxon>Ascomycota</taxon>
        <taxon>Pezizomycotina</taxon>
        <taxon>Eurotiomycetes</taxon>
        <taxon>Eurotiomycetidae</taxon>
        <taxon>Eurotiales</taxon>
        <taxon>Aspergillaceae</taxon>
        <taxon>Aspergillus</taxon>
        <taxon>Aspergillus subgen. Cremei</taxon>
    </lineage>
</organism>
<dbReference type="EC" id="3.1.26.11" evidence="4"/>
<evidence type="ECO:0000313" key="13">
    <source>
        <dbReference type="EMBL" id="OJJ34805.1"/>
    </source>
</evidence>
<dbReference type="GO" id="GO:0042781">
    <property type="term" value="F:3'-tRNA processing endoribonuclease activity"/>
    <property type="evidence" value="ECO:0007669"/>
    <property type="project" value="UniProtKB-EC"/>
</dbReference>
<evidence type="ECO:0000259" key="12">
    <source>
        <dbReference type="PROSITE" id="PS50217"/>
    </source>
</evidence>
<evidence type="ECO:0000256" key="11">
    <source>
        <dbReference type="SAM" id="MobiDB-lite"/>
    </source>
</evidence>
<dbReference type="SUPFAM" id="SSF57959">
    <property type="entry name" value="Leucine zipper domain"/>
    <property type="match status" value="1"/>
</dbReference>
<dbReference type="RefSeq" id="XP_040688481.1">
    <property type="nucleotide sequence ID" value="XM_040828282.1"/>
</dbReference>
<dbReference type="InterPro" id="IPR047151">
    <property type="entry name" value="RNZ2-like"/>
</dbReference>
<feature type="compositionally biased region" description="Low complexity" evidence="11">
    <location>
        <begin position="273"/>
        <end position="285"/>
    </location>
</feature>
<keyword evidence="9" id="KW-0378">Hydrolase</keyword>
<feature type="region of interest" description="Disordered" evidence="11">
    <location>
        <begin position="840"/>
        <end position="885"/>
    </location>
</feature>
<dbReference type="Gene3D" id="3.60.15.10">
    <property type="entry name" value="Ribonuclease Z/Hydroxyacylglutathione hydrolase-like"/>
    <property type="match status" value="2"/>
</dbReference>
<dbReference type="Proteomes" id="UP000184383">
    <property type="component" value="Unassembled WGS sequence"/>
</dbReference>
<dbReference type="InterPro" id="IPR036866">
    <property type="entry name" value="RibonucZ/Hydroxyglut_hydro"/>
</dbReference>